<feature type="signal peptide" evidence="1">
    <location>
        <begin position="1"/>
        <end position="25"/>
    </location>
</feature>
<feature type="chain" id="PRO_5045895952" description="Phenol degradation protein meta" evidence="1">
    <location>
        <begin position="26"/>
        <end position="310"/>
    </location>
</feature>
<reference evidence="2 3" key="1">
    <citation type="submission" date="2019-02" db="EMBL/GenBank/DDBJ databases">
        <title>Marinobacter halodurans sp. nov., a marine bacterium isolated from sea tidal flat.</title>
        <authorList>
            <person name="Yoo Y."/>
            <person name="Lee D.W."/>
            <person name="Kim B.S."/>
            <person name="Kim J.-J."/>
        </authorList>
    </citation>
    <scope>NUCLEOTIDE SEQUENCE [LARGE SCALE GENOMIC DNA]</scope>
    <source>
        <strain evidence="2 3">YJ-S3-2</strain>
    </source>
</reference>
<proteinExistence type="predicted"/>
<organism evidence="2 3">
    <name type="scientific">Marinobacter halodurans</name>
    <dbReference type="NCBI Taxonomy" id="2528979"/>
    <lineage>
        <taxon>Bacteria</taxon>
        <taxon>Pseudomonadati</taxon>
        <taxon>Pseudomonadota</taxon>
        <taxon>Gammaproteobacteria</taxon>
        <taxon>Pseudomonadales</taxon>
        <taxon>Marinobacteraceae</taxon>
        <taxon>Marinobacter</taxon>
    </lineage>
</organism>
<gene>
    <name evidence="2" type="ORF">EZI54_04735</name>
</gene>
<dbReference type="InterPro" id="IPR025737">
    <property type="entry name" value="FApF"/>
</dbReference>
<evidence type="ECO:0000313" key="2">
    <source>
        <dbReference type="EMBL" id="TBW58164.1"/>
    </source>
</evidence>
<dbReference type="Proteomes" id="UP000313645">
    <property type="component" value="Unassembled WGS sequence"/>
</dbReference>
<dbReference type="Pfam" id="PF13557">
    <property type="entry name" value="Phenol_MetA_deg"/>
    <property type="match status" value="1"/>
</dbReference>
<dbReference type="RefSeq" id="WP_131479564.1">
    <property type="nucleotide sequence ID" value="NZ_SJDL01000005.1"/>
</dbReference>
<keyword evidence="1" id="KW-0732">Signal</keyword>
<sequence>MKINKKALAPALLATTLAYSTASIATENGAPTTAFGLFDFGSGYLPPTTDHGTVGFRTAYYTTDQQKDGNGDDTGNDVSLDVLSLSLAYLYMTDKTILGARYGVGAVVPFFNMDAQLKVKAGGMTVFEDDADVFALADVQVLPALLQWTPNPNLSIVALFQVQAPTGDYDENRLVSPGLNHWAFTPQAAFTYVSDGGYEISSSFQLDINTRNKDTDYRNGTEYRQEFALGKHVGPWTIGIGGYHYRQITDDDAPGLVDGNRAAVAAVGPAIGFFAPGSSLPPFRFHVYKEFGAKNRTEGYNMALTTSYSF</sequence>
<protein>
    <recommendedName>
        <fullName evidence="4">Phenol degradation protein meta</fullName>
    </recommendedName>
</protein>
<evidence type="ECO:0008006" key="4">
    <source>
        <dbReference type="Google" id="ProtNLM"/>
    </source>
</evidence>
<keyword evidence="3" id="KW-1185">Reference proteome</keyword>
<name>A0ABY1ZNN6_9GAMM</name>
<evidence type="ECO:0000313" key="3">
    <source>
        <dbReference type="Proteomes" id="UP000313645"/>
    </source>
</evidence>
<evidence type="ECO:0000256" key="1">
    <source>
        <dbReference type="SAM" id="SignalP"/>
    </source>
</evidence>
<comment type="caution">
    <text evidence="2">The sequence shown here is derived from an EMBL/GenBank/DDBJ whole genome shotgun (WGS) entry which is preliminary data.</text>
</comment>
<dbReference type="EMBL" id="SJDL01000005">
    <property type="protein sequence ID" value="TBW58164.1"/>
    <property type="molecule type" value="Genomic_DNA"/>
</dbReference>
<accession>A0ABY1ZNN6</accession>